<evidence type="ECO:0000313" key="2">
    <source>
        <dbReference type="EMBL" id="EFB90663.1"/>
    </source>
</evidence>
<evidence type="ECO:0000313" key="3">
    <source>
        <dbReference type="Proteomes" id="UP000006462"/>
    </source>
</evidence>
<evidence type="ECO:0000256" key="1">
    <source>
        <dbReference type="SAM" id="Phobius"/>
    </source>
</evidence>
<gene>
    <name evidence="2" type="ORF">HMPREF7215_0085</name>
</gene>
<keyword evidence="3" id="KW-1185">Reference proteome</keyword>
<keyword evidence="1" id="KW-1133">Transmembrane helix</keyword>
<reference evidence="2 3" key="1">
    <citation type="submission" date="2009-12" db="EMBL/GenBank/DDBJ databases">
        <authorList>
            <person name="Shrivastava S."/>
            <person name="Madupu R."/>
            <person name="Durkin A.S."/>
            <person name="Torralba M."/>
            <person name="Methe B."/>
            <person name="Sutton G.G."/>
            <person name="Strausberg R.L."/>
            <person name="Nelson K.E."/>
        </authorList>
    </citation>
    <scope>NUCLEOTIDE SEQUENCE [LARGE SCALE GENOMIC DNA]</scope>
    <source>
        <strain evidence="2 3">W5455</strain>
    </source>
</reference>
<keyword evidence="1" id="KW-0812">Transmembrane</keyword>
<proteinExistence type="predicted"/>
<accession>A0ABP2HU14</accession>
<dbReference type="GeneID" id="90987542"/>
<keyword evidence="1" id="KW-0472">Membrane</keyword>
<name>A0ABP2HU14_9BACT</name>
<protein>
    <submittedName>
        <fullName evidence="2">Uncharacterized protein</fullName>
    </submittedName>
</protein>
<organism evidence="2 3">
    <name type="scientific">Pyramidobacter piscolens W5455</name>
    <dbReference type="NCBI Taxonomy" id="352165"/>
    <lineage>
        <taxon>Bacteria</taxon>
        <taxon>Thermotogati</taxon>
        <taxon>Synergistota</taxon>
        <taxon>Synergistia</taxon>
        <taxon>Synergistales</taxon>
        <taxon>Dethiosulfovibrionaceae</taxon>
        <taxon>Pyramidobacter</taxon>
    </lineage>
</organism>
<dbReference type="RefSeq" id="WP_009164928.1">
    <property type="nucleotide sequence ID" value="NZ_ADFP01000071.1"/>
</dbReference>
<feature type="transmembrane region" description="Helical" evidence="1">
    <location>
        <begin position="12"/>
        <end position="34"/>
    </location>
</feature>
<sequence>MVFDGMGGATALTAIAFGVVFLVLAGLTGVIYAMRIVSAGRK</sequence>
<dbReference type="Proteomes" id="UP000006462">
    <property type="component" value="Unassembled WGS sequence"/>
</dbReference>
<dbReference type="EMBL" id="ADFP01000071">
    <property type="protein sequence ID" value="EFB90663.1"/>
    <property type="molecule type" value="Genomic_DNA"/>
</dbReference>
<comment type="caution">
    <text evidence="2">The sequence shown here is derived from an EMBL/GenBank/DDBJ whole genome shotgun (WGS) entry which is preliminary data.</text>
</comment>